<protein>
    <submittedName>
        <fullName evidence="1">Uncharacterized protein</fullName>
    </submittedName>
</protein>
<reference evidence="1 2" key="1">
    <citation type="submission" date="2018-11" db="EMBL/GenBank/DDBJ databases">
        <authorList>
            <consortium name="Pathogen Informatics"/>
        </authorList>
    </citation>
    <scope>NUCLEOTIDE SEQUENCE [LARGE SCALE GENOMIC DNA]</scope>
</reference>
<accession>A0A3P7LT75</accession>
<dbReference type="AlphaFoldDB" id="A0A3P7LT75"/>
<sequence length="444" mass="48718">MHGEAVHQAYLFGALDGCIYSCRAGEGLAFTRIACFPNAAARVLALAVLRDVGGDDDEEASSVAEILIGVSDSGWLLSLHFLVKQDGIGFLEGGGRDAGRSSYLNTAQSTVVRCQPSPFPQHPPRPIPPLLDTVSDTSPPTALTLGLERDAAQIQQAFRWRETSIEEFTQMPVERFATFISKLQRPCDGAKSVPDLDSLTPPELLFEILSVSARPLRPEVDPLLIRMADLFSVQIEVHDCEAGAALPKSDSEATPFVYSSVVLTQTEPWNAAPPVQMKATVSESCAEFIRQIDCPSEHLLDLTKRNPGDRDQEVAVFLQLSPVPFRSHLRPTATPSDYFALRVPLRRQLLRRRIGVLDWLRPSQKTCFPSDSWFSLPLRLRTAQALDVLWGKHLTKLATQMCDGDPPPVAVVCFFLFLCTTTVTNIANTAAAVTPTITTRSILL</sequence>
<keyword evidence="2" id="KW-1185">Reference proteome</keyword>
<evidence type="ECO:0000313" key="2">
    <source>
        <dbReference type="Proteomes" id="UP000281553"/>
    </source>
</evidence>
<dbReference type="EMBL" id="UYRU01055976">
    <property type="protein sequence ID" value="VDN13258.1"/>
    <property type="molecule type" value="Genomic_DNA"/>
</dbReference>
<evidence type="ECO:0000313" key="1">
    <source>
        <dbReference type="EMBL" id="VDN13258.1"/>
    </source>
</evidence>
<proteinExistence type="predicted"/>
<gene>
    <name evidence="1" type="ORF">DILT_LOCUS9089</name>
</gene>
<name>A0A3P7LT75_DIBLA</name>
<dbReference type="Proteomes" id="UP000281553">
    <property type="component" value="Unassembled WGS sequence"/>
</dbReference>
<dbReference type="OrthoDB" id="10396803at2759"/>
<organism evidence="1 2">
    <name type="scientific">Dibothriocephalus latus</name>
    <name type="common">Fish tapeworm</name>
    <name type="synonym">Diphyllobothrium latum</name>
    <dbReference type="NCBI Taxonomy" id="60516"/>
    <lineage>
        <taxon>Eukaryota</taxon>
        <taxon>Metazoa</taxon>
        <taxon>Spiralia</taxon>
        <taxon>Lophotrochozoa</taxon>
        <taxon>Platyhelminthes</taxon>
        <taxon>Cestoda</taxon>
        <taxon>Eucestoda</taxon>
        <taxon>Diphyllobothriidea</taxon>
        <taxon>Diphyllobothriidae</taxon>
        <taxon>Dibothriocephalus</taxon>
    </lineage>
</organism>